<dbReference type="GeneID" id="67013125"/>
<dbReference type="RefSeq" id="XP_043165289.1">
    <property type="nucleotide sequence ID" value="XM_043309354.1"/>
</dbReference>
<evidence type="ECO:0000313" key="2">
    <source>
        <dbReference type="EMBL" id="CAG5145715.1"/>
    </source>
</evidence>
<keyword evidence="1" id="KW-0732">Signal</keyword>
<accession>A0A8J2HUI9</accession>
<protein>
    <submittedName>
        <fullName evidence="2">Uncharacterized protein</fullName>
    </submittedName>
</protein>
<evidence type="ECO:0000256" key="1">
    <source>
        <dbReference type="SAM" id="SignalP"/>
    </source>
</evidence>
<dbReference type="AlphaFoldDB" id="A0A8J2HUI9"/>
<dbReference type="EMBL" id="CAJRGZ010000015">
    <property type="protein sequence ID" value="CAG5145715.1"/>
    <property type="molecule type" value="Genomic_DNA"/>
</dbReference>
<organism evidence="2 3">
    <name type="scientific">Alternaria atra</name>
    <dbReference type="NCBI Taxonomy" id="119953"/>
    <lineage>
        <taxon>Eukaryota</taxon>
        <taxon>Fungi</taxon>
        <taxon>Dikarya</taxon>
        <taxon>Ascomycota</taxon>
        <taxon>Pezizomycotina</taxon>
        <taxon>Dothideomycetes</taxon>
        <taxon>Pleosporomycetidae</taxon>
        <taxon>Pleosporales</taxon>
        <taxon>Pleosporineae</taxon>
        <taxon>Pleosporaceae</taxon>
        <taxon>Alternaria</taxon>
        <taxon>Alternaria sect. Ulocladioides</taxon>
    </lineage>
</organism>
<feature type="chain" id="PRO_5035275137" evidence="1">
    <location>
        <begin position="18"/>
        <end position="206"/>
    </location>
</feature>
<dbReference type="OrthoDB" id="3660346at2759"/>
<gene>
    <name evidence="2" type="ORF">ALTATR162_LOCUS1756</name>
</gene>
<proteinExistence type="predicted"/>
<evidence type="ECO:0000313" key="3">
    <source>
        <dbReference type="Proteomes" id="UP000676310"/>
    </source>
</evidence>
<keyword evidence="3" id="KW-1185">Reference proteome</keyword>
<dbReference type="Proteomes" id="UP000676310">
    <property type="component" value="Unassembled WGS sequence"/>
</dbReference>
<sequence length="206" mass="21644">MHTQAIILAALPLMAHAVEIIQFAIFEDTTPNTECNLDLDGAYFMCSDIPAETCCANFWPTTTSILGRGLNNDQTDGRDPDSFAVFNGEGGDPCAVTTKSYCGGGGGFENFCWATGEGEGGCGSKQTGGSLWHSGDEHLNGRFAKRAVGAVNPNVAGFWDAAAGRHRQFKIGGGVPANVTAVLVEAVKGNVEYGSLSEVVKTFEIN</sequence>
<reference evidence="2" key="1">
    <citation type="submission" date="2021-05" db="EMBL/GenBank/DDBJ databases">
        <authorList>
            <person name="Stam R."/>
        </authorList>
    </citation>
    <scope>NUCLEOTIDE SEQUENCE</scope>
    <source>
        <strain evidence="2">CS162</strain>
    </source>
</reference>
<name>A0A8J2HUI9_9PLEO</name>
<feature type="signal peptide" evidence="1">
    <location>
        <begin position="1"/>
        <end position="17"/>
    </location>
</feature>
<comment type="caution">
    <text evidence="2">The sequence shown here is derived from an EMBL/GenBank/DDBJ whole genome shotgun (WGS) entry which is preliminary data.</text>
</comment>